<dbReference type="PANTHER" id="PTHR46268">
    <property type="entry name" value="STRESS RESPONSE PROTEIN NHAX"/>
    <property type="match status" value="1"/>
</dbReference>
<accession>A0A841EMC9</accession>
<reference evidence="3 4" key="1">
    <citation type="submission" date="2020-08" db="EMBL/GenBank/DDBJ databases">
        <title>Functional genomics of gut bacteria from endangered species of beetles.</title>
        <authorList>
            <person name="Carlos-Shanley C."/>
        </authorList>
    </citation>
    <scope>NUCLEOTIDE SEQUENCE [LARGE SCALE GENOMIC DNA]</scope>
    <source>
        <strain evidence="3 4">S00070</strain>
    </source>
</reference>
<dbReference type="EMBL" id="JACHKT010000019">
    <property type="protein sequence ID" value="MBB6004076.1"/>
    <property type="molecule type" value="Genomic_DNA"/>
</dbReference>
<evidence type="ECO:0000256" key="1">
    <source>
        <dbReference type="ARBA" id="ARBA00008791"/>
    </source>
</evidence>
<feature type="domain" description="UspA" evidence="2">
    <location>
        <begin position="150"/>
        <end position="271"/>
    </location>
</feature>
<evidence type="ECO:0000313" key="3">
    <source>
        <dbReference type="EMBL" id="MBB6004076.1"/>
    </source>
</evidence>
<proteinExistence type="inferred from homology"/>
<feature type="domain" description="UspA" evidence="2">
    <location>
        <begin position="1"/>
        <end position="142"/>
    </location>
</feature>
<dbReference type="Gene3D" id="3.40.50.620">
    <property type="entry name" value="HUPs"/>
    <property type="match status" value="2"/>
</dbReference>
<dbReference type="Proteomes" id="UP000524404">
    <property type="component" value="Unassembled WGS sequence"/>
</dbReference>
<dbReference type="InterPro" id="IPR014729">
    <property type="entry name" value="Rossmann-like_a/b/a_fold"/>
</dbReference>
<dbReference type="SUPFAM" id="SSF52402">
    <property type="entry name" value="Adenine nucleotide alpha hydrolases-like"/>
    <property type="match status" value="2"/>
</dbReference>
<sequence length="278" mass="30692">MKNILVATDFSENSHKALEYASLIAKVYEAKVYLIHTYLPYFVEPGVYADSLMMQEAMNEQHESMKAKFVPLVKQLEEAGIEHETLLELNDVSSGVFDAIAEHEIDLLIIGRTGSGGFFNKLIGSNAAHITAKASIPVLAIPQQLENVGIKQILYATQLEYEECDVLAEVFALAKKLGAKVNLVKVEASFEPDIQSDQQFIDQIKGTFVKEDFEITKVTAENVTDGILKTAKAQSADLIVLAAHHRNFLSQIIDPSKSKQVIISSPLPVLTYQLKGDL</sequence>
<organism evidence="3 4">
    <name type="scientific">Arcicella rosea</name>
    <dbReference type="NCBI Taxonomy" id="502909"/>
    <lineage>
        <taxon>Bacteria</taxon>
        <taxon>Pseudomonadati</taxon>
        <taxon>Bacteroidota</taxon>
        <taxon>Cytophagia</taxon>
        <taxon>Cytophagales</taxon>
        <taxon>Flectobacillaceae</taxon>
        <taxon>Arcicella</taxon>
    </lineage>
</organism>
<dbReference type="AlphaFoldDB" id="A0A841EMC9"/>
<evidence type="ECO:0000259" key="2">
    <source>
        <dbReference type="Pfam" id="PF00582"/>
    </source>
</evidence>
<comment type="similarity">
    <text evidence="1">Belongs to the universal stress protein A family.</text>
</comment>
<keyword evidence="4" id="KW-1185">Reference proteome</keyword>
<evidence type="ECO:0000313" key="4">
    <source>
        <dbReference type="Proteomes" id="UP000524404"/>
    </source>
</evidence>
<dbReference type="InterPro" id="IPR006015">
    <property type="entry name" value="Universal_stress_UspA"/>
</dbReference>
<comment type="caution">
    <text evidence="3">The sequence shown here is derived from an EMBL/GenBank/DDBJ whole genome shotgun (WGS) entry which is preliminary data.</text>
</comment>
<dbReference type="CDD" id="cd00293">
    <property type="entry name" value="USP-like"/>
    <property type="match status" value="2"/>
</dbReference>
<gene>
    <name evidence="3" type="ORF">HNP25_002738</name>
</gene>
<dbReference type="PRINTS" id="PR01438">
    <property type="entry name" value="UNVRSLSTRESS"/>
</dbReference>
<dbReference type="PANTHER" id="PTHR46268:SF15">
    <property type="entry name" value="UNIVERSAL STRESS PROTEIN HP_0031"/>
    <property type="match status" value="1"/>
</dbReference>
<name>A0A841EMC9_9BACT</name>
<dbReference type="InterPro" id="IPR006016">
    <property type="entry name" value="UspA"/>
</dbReference>
<protein>
    <submittedName>
        <fullName evidence="3">Nucleotide-binding universal stress UspA family protein</fullName>
    </submittedName>
</protein>
<dbReference type="RefSeq" id="WP_184134861.1">
    <property type="nucleotide sequence ID" value="NZ_JACHKT010000019.1"/>
</dbReference>
<dbReference type="Pfam" id="PF00582">
    <property type="entry name" value="Usp"/>
    <property type="match status" value="2"/>
</dbReference>